<dbReference type="Ensembl" id="ENSAPLT00020008809.1">
    <property type="protein sequence ID" value="ENSAPLP00020008185.1"/>
    <property type="gene ID" value="ENSAPLG00020006032.1"/>
</dbReference>
<dbReference type="PROSITE" id="PS01031">
    <property type="entry name" value="SHSP"/>
    <property type="match status" value="1"/>
</dbReference>
<dbReference type="PANTHER" id="PTHR45640:SF7">
    <property type="entry name" value="HEAT SHOCK PROTEIN BETA-1"/>
    <property type="match status" value="1"/>
</dbReference>
<sequence>HYKSILAGCRPPRGAQVAVTSPTASRASPERRGCLGEGRGDKTQAPAARSQQRAQSAGEPKQRRWARVGAVTASNSLPWGLGDAPGGAPNPSCGSARLRGAGKHEEKQDEHGFISRCFTRKYTLPPGVEATAVRSSLSPDGMLTVEAPLPKPAIQSAEITIPVTVESQGKKDEPAKK</sequence>
<dbReference type="GO" id="GO:0009408">
    <property type="term" value="P:response to heat"/>
    <property type="evidence" value="ECO:0007669"/>
    <property type="project" value="TreeGrafter"/>
</dbReference>
<dbReference type="Pfam" id="PF00011">
    <property type="entry name" value="HSP20"/>
    <property type="match status" value="1"/>
</dbReference>
<evidence type="ECO:0000256" key="2">
    <source>
        <dbReference type="RuleBase" id="RU003616"/>
    </source>
</evidence>
<evidence type="ECO:0000256" key="3">
    <source>
        <dbReference type="SAM" id="MobiDB-lite"/>
    </source>
</evidence>
<proteinExistence type="inferred from homology"/>
<dbReference type="Gene3D" id="2.60.40.790">
    <property type="match status" value="1"/>
</dbReference>
<dbReference type="GO" id="GO:0042026">
    <property type="term" value="P:protein refolding"/>
    <property type="evidence" value="ECO:0007669"/>
    <property type="project" value="TreeGrafter"/>
</dbReference>
<evidence type="ECO:0000313" key="6">
    <source>
        <dbReference type="Proteomes" id="UP000694400"/>
    </source>
</evidence>
<feature type="compositionally biased region" description="Low complexity" evidence="3">
    <location>
        <begin position="44"/>
        <end position="57"/>
    </location>
</feature>
<dbReference type="SUPFAM" id="SSF49764">
    <property type="entry name" value="HSP20-like chaperones"/>
    <property type="match status" value="1"/>
</dbReference>
<feature type="region of interest" description="Disordered" evidence="3">
    <location>
        <begin position="1"/>
        <end position="110"/>
    </location>
</feature>
<dbReference type="InterPro" id="IPR002068">
    <property type="entry name" value="A-crystallin/Hsp20_dom"/>
</dbReference>
<dbReference type="AlphaFoldDB" id="A0A8B9SLY1"/>
<name>A0A8B9SLY1_ANAPL</name>
<reference evidence="5" key="1">
    <citation type="submission" date="2019-08" db="EMBL/GenBank/DDBJ databases">
        <title>Three high-quality genomes provides insights into domestication of ducks.</title>
        <authorList>
            <person name="Hou Z.C."/>
            <person name="Zhu F."/>
            <person name="Yin Z.T."/>
            <person name="Zhang F."/>
        </authorList>
    </citation>
    <scope>NUCLEOTIDE SEQUENCE [LARGE SCALE GENOMIC DNA]</scope>
</reference>
<protein>
    <submittedName>
        <fullName evidence="5">Heat shock protein family B (small) member 1</fullName>
    </submittedName>
</protein>
<dbReference type="PANTHER" id="PTHR45640">
    <property type="entry name" value="HEAT SHOCK PROTEIN HSP-12.2-RELATED"/>
    <property type="match status" value="1"/>
</dbReference>
<dbReference type="GO" id="GO:0005737">
    <property type="term" value="C:cytoplasm"/>
    <property type="evidence" value="ECO:0007669"/>
    <property type="project" value="TreeGrafter"/>
</dbReference>
<dbReference type="PRINTS" id="PR00299">
    <property type="entry name" value="ACRYSTALLIN"/>
</dbReference>
<dbReference type="GO" id="GO:0043066">
    <property type="term" value="P:negative regulation of apoptotic process"/>
    <property type="evidence" value="ECO:0007669"/>
    <property type="project" value="TreeGrafter"/>
</dbReference>
<dbReference type="InterPro" id="IPR008978">
    <property type="entry name" value="HSP20-like_chaperone"/>
</dbReference>
<dbReference type="InterPro" id="IPR001436">
    <property type="entry name" value="Alpha-crystallin/sHSP_animal"/>
</dbReference>
<accession>A0A8B9SLY1</accession>
<feature type="compositionally biased region" description="Basic and acidic residues" evidence="3">
    <location>
        <begin position="28"/>
        <end position="42"/>
    </location>
</feature>
<reference evidence="5" key="3">
    <citation type="submission" date="2025-09" db="UniProtKB">
        <authorList>
            <consortium name="Ensembl"/>
        </authorList>
    </citation>
    <scope>IDENTIFICATION</scope>
</reference>
<evidence type="ECO:0000313" key="5">
    <source>
        <dbReference type="Ensembl" id="ENSAPLP00020008185.1"/>
    </source>
</evidence>
<dbReference type="GO" id="GO:0051082">
    <property type="term" value="F:unfolded protein binding"/>
    <property type="evidence" value="ECO:0007669"/>
    <property type="project" value="TreeGrafter"/>
</dbReference>
<organism evidence="5 6">
    <name type="scientific">Anas platyrhynchos</name>
    <name type="common">Mallard</name>
    <name type="synonym">Anas boschas</name>
    <dbReference type="NCBI Taxonomy" id="8839"/>
    <lineage>
        <taxon>Eukaryota</taxon>
        <taxon>Metazoa</taxon>
        <taxon>Chordata</taxon>
        <taxon>Craniata</taxon>
        <taxon>Vertebrata</taxon>
        <taxon>Euteleostomi</taxon>
        <taxon>Archelosauria</taxon>
        <taxon>Archosauria</taxon>
        <taxon>Dinosauria</taxon>
        <taxon>Saurischia</taxon>
        <taxon>Theropoda</taxon>
        <taxon>Coelurosauria</taxon>
        <taxon>Aves</taxon>
        <taxon>Neognathae</taxon>
        <taxon>Galloanserae</taxon>
        <taxon>Anseriformes</taxon>
        <taxon>Anatidae</taxon>
        <taxon>Anatinae</taxon>
        <taxon>Anas</taxon>
    </lineage>
</organism>
<comment type="similarity">
    <text evidence="1 2">Belongs to the small heat shock protein (HSP20) family.</text>
</comment>
<feature type="domain" description="SHSP" evidence="4">
    <location>
        <begin position="1"/>
        <end position="164"/>
    </location>
</feature>
<evidence type="ECO:0000256" key="1">
    <source>
        <dbReference type="PROSITE-ProRule" id="PRU00285"/>
    </source>
</evidence>
<reference evidence="5" key="2">
    <citation type="submission" date="2025-08" db="UniProtKB">
        <authorList>
            <consortium name="Ensembl"/>
        </authorList>
    </citation>
    <scope>IDENTIFICATION</scope>
</reference>
<dbReference type="GO" id="GO:0005634">
    <property type="term" value="C:nucleus"/>
    <property type="evidence" value="ECO:0007669"/>
    <property type="project" value="TreeGrafter"/>
</dbReference>
<dbReference type="Proteomes" id="UP000694400">
    <property type="component" value="Chromosome 20"/>
</dbReference>
<evidence type="ECO:0000259" key="4">
    <source>
        <dbReference type="PROSITE" id="PS01031"/>
    </source>
</evidence>